<dbReference type="EMBL" id="JAMKOV010000001">
    <property type="protein sequence ID" value="KAI8045996.1"/>
    <property type="molecule type" value="Genomic_DNA"/>
</dbReference>
<evidence type="ECO:0000313" key="3">
    <source>
        <dbReference type="Proteomes" id="UP001059596"/>
    </source>
</evidence>
<comment type="caution">
    <text evidence="2">The sequence shown here is derived from an EMBL/GenBank/DDBJ whole genome shotgun (WGS) entry which is preliminary data.</text>
</comment>
<name>A0A9Q0BVQ7_9MUSC</name>
<keyword evidence="3" id="KW-1185">Reference proteome</keyword>
<sequence>MNFRATKNIAAYFWAKRFGNRSAFRSLLIGRTYSGPRTHPLAHAHHHAHHHAHTLTTRSWCCSYKAVRFSFGGTKRTLTCSRTAAAAAQRNHPARTRTRTRTKDKDICFGQQPTTQQQRDARPTAMCATAVMASAP</sequence>
<organism evidence="2 3">
    <name type="scientific">Drosophila gunungcola</name>
    <name type="common">fruit fly</name>
    <dbReference type="NCBI Taxonomy" id="103775"/>
    <lineage>
        <taxon>Eukaryota</taxon>
        <taxon>Metazoa</taxon>
        <taxon>Ecdysozoa</taxon>
        <taxon>Arthropoda</taxon>
        <taxon>Hexapoda</taxon>
        <taxon>Insecta</taxon>
        <taxon>Pterygota</taxon>
        <taxon>Neoptera</taxon>
        <taxon>Endopterygota</taxon>
        <taxon>Diptera</taxon>
        <taxon>Brachycera</taxon>
        <taxon>Muscomorpha</taxon>
        <taxon>Ephydroidea</taxon>
        <taxon>Drosophilidae</taxon>
        <taxon>Drosophila</taxon>
        <taxon>Sophophora</taxon>
    </lineage>
</organism>
<accession>A0A9Q0BVQ7</accession>
<dbReference type="AlphaFoldDB" id="A0A9Q0BVQ7"/>
<evidence type="ECO:0000256" key="1">
    <source>
        <dbReference type="SAM" id="MobiDB-lite"/>
    </source>
</evidence>
<evidence type="ECO:0000313" key="2">
    <source>
        <dbReference type="EMBL" id="KAI8045996.1"/>
    </source>
</evidence>
<proteinExistence type="predicted"/>
<dbReference type="Proteomes" id="UP001059596">
    <property type="component" value="Chromosome 3R"/>
</dbReference>
<feature type="region of interest" description="Disordered" evidence="1">
    <location>
        <begin position="85"/>
        <end position="104"/>
    </location>
</feature>
<reference evidence="2" key="1">
    <citation type="journal article" date="2023" name="Genome Biol. Evol.">
        <title>Long-read-based Genome Assembly of Drosophila gunungcola Reveals Fewer Chemosensory Genes in Flower-breeding Species.</title>
        <authorList>
            <person name="Negi A."/>
            <person name="Liao B.Y."/>
            <person name="Yeh S.D."/>
        </authorList>
    </citation>
    <scope>NUCLEOTIDE SEQUENCE</scope>
    <source>
        <strain evidence="2">Sukarami</strain>
    </source>
</reference>
<protein>
    <submittedName>
        <fullName evidence="2">Uncharacterized protein</fullName>
    </submittedName>
</protein>
<gene>
    <name evidence="2" type="ORF">M5D96_002196</name>
</gene>